<reference evidence="1 2" key="1">
    <citation type="submission" date="2013-02" db="EMBL/GenBank/DDBJ databases">
        <title>The Genome Sequence of Enterococcus phoeniculicola BAA-412.</title>
        <authorList>
            <consortium name="The Broad Institute Genome Sequencing Platform"/>
            <consortium name="The Broad Institute Genome Sequencing Center for Infectious Disease"/>
            <person name="Earl A.M."/>
            <person name="Gilmore M.S."/>
            <person name="Lebreton F."/>
            <person name="Walker B."/>
            <person name="Young S.K."/>
            <person name="Zeng Q."/>
            <person name="Gargeya S."/>
            <person name="Fitzgerald M."/>
            <person name="Haas B."/>
            <person name="Abouelleil A."/>
            <person name="Alvarado L."/>
            <person name="Arachchi H.M."/>
            <person name="Berlin A.M."/>
            <person name="Chapman S.B."/>
            <person name="Dewar J."/>
            <person name="Goldberg J."/>
            <person name="Griggs A."/>
            <person name="Gujja S."/>
            <person name="Hansen M."/>
            <person name="Howarth C."/>
            <person name="Imamovic A."/>
            <person name="Larimer J."/>
            <person name="McCowan C."/>
            <person name="Murphy C."/>
            <person name="Neiman D."/>
            <person name="Pearson M."/>
            <person name="Priest M."/>
            <person name="Roberts A."/>
            <person name="Saif S."/>
            <person name="Shea T."/>
            <person name="Sisk P."/>
            <person name="Sykes S."/>
            <person name="Wortman J."/>
            <person name="Nusbaum C."/>
            <person name="Birren B."/>
        </authorList>
    </citation>
    <scope>NUCLEOTIDE SEQUENCE [LARGE SCALE GENOMIC DNA]</scope>
    <source>
        <strain evidence="1 2">ATCC BAA-412</strain>
    </source>
</reference>
<dbReference type="OrthoDB" id="9813383at2"/>
<dbReference type="InterPro" id="IPR044668">
    <property type="entry name" value="PuuD-like"/>
</dbReference>
<dbReference type="STRING" id="154621.RV11_GL002142"/>
<dbReference type="GO" id="GO:0006598">
    <property type="term" value="P:polyamine catabolic process"/>
    <property type="evidence" value="ECO:0007669"/>
    <property type="project" value="TreeGrafter"/>
</dbReference>
<dbReference type="PANTHER" id="PTHR43235:SF1">
    <property type="entry name" value="GLUTAMINE AMIDOTRANSFERASE PB2B2.05-RELATED"/>
    <property type="match status" value="1"/>
</dbReference>
<accession>R3WJZ5</accession>
<keyword evidence="1" id="KW-0315">Glutamine amidotransferase</keyword>
<name>R3WJZ5_9ENTE</name>
<dbReference type="CDD" id="cd01745">
    <property type="entry name" value="GATase1_2"/>
    <property type="match status" value="1"/>
</dbReference>
<dbReference type="EMBL" id="AJAT01000017">
    <property type="protein sequence ID" value="EOL42225.1"/>
    <property type="molecule type" value="Genomic_DNA"/>
</dbReference>
<dbReference type="PATRIC" id="fig|1158610.3.peg.2556"/>
<dbReference type="HOGENOM" id="CLU_030756_2_1_9"/>
<dbReference type="PANTHER" id="PTHR43235">
    <property type="entry name" value="GLUTAMINE AMIDOTRANSFERASE PB2B2.05-RELATED"/>
    <property type="match status" value="1"/>
</dbReference>
<dbReference type="GO" id="GO:0016740">
    <property type="term" value="F:transferase activity"/>
    <property type="evidence" value="ECO:0007669"/>
    <property type="project" value="UniProtKB-KW"/>
</dbReference>
<sequence>MNQPIIGIAGNQLIHATDVFNGNLVTYTPQGFINGVSEAGGLPFVLPVSDPNNAKEYIGKVDKLLLAGGQDVSPRLYNEQPHPKLEETNYHRDLFEAALIKEAIEQKKPIFTVCRGTQLLNIVMGGSLYQDLSLYENWQVKHGQQPTAPQFSTHSVTVDATSKLSMLVQDGSYVNSYHHQAIKELAPNLVATAWATDGIIEAVEAKDGSAILGVQWHPELTHTVEQKDQALFDYFVNEM</sequence>
<dbReference type="InterPro" id="IPR011697">
    <property type="entry name" value="Peptidase_C26"/>
</dbReference>
<evidence type="ECO:0000313" key="2">
    <source>
        <dbReference type="Proteomes" id="UP000013785"/>
    </source>
</evidence>
<dbReference type="RefSeq" id="WP_010769214.1">
    <property type="nucleotide sequence ID" value="NZ_ASWE01000001.1"/>
</dbReference>
<dbReference type="PROSITE" id="PS51273">
    <property type="entry name" value="GATASE_TYPE_1"/>
    <property type="match status" value="1"/>
</dbReference>
<protein>
    <submittedName>
        <fullName evidence="1">Glutamine amidotransferase</fullName>
    </submittedName>
</protein>
<dbReference type="InterPro" id="IPR029062">
    <property type="entry name" value="Class_I_gatase-like"/>
</dbReference>
<dbReference type="SUPFAM" id="SSF52317">
    <property type="entry name" value="Class I glutamine amidotransferase-like"/>
    <property type="match status" value="1"/>
</dbReference>
<dbReference type="GO" id="GO:0005829">
    <property type="term" value="C:cytosol"/>
    <property type="evidence" value="ECO:0007669"/>
    <property type="project" value="TreeGrafter"/>
</dbReference>
<dbReference type="GO" id="GO:0033969">
    <property type="term" value="F:gamma-glutamyl-gamma-aminobutyrate hydrolase activity"/>
    <property type="evidence" value="ECO:0007669"/>
    <property type="project" value="TreeGrafter"/>
</dbReference>
<dbReference type="AlphaFoldDB" id="R3WJZ5"/>
<dbReference type="FunFam" id="3.40.50.880:FF:000030">
    <property type="entry name" value="Gamma-glutamyl-gamma-aminobutyrate hydrolase PuuD"/>
    <property type="match status" value="1"/>
</dbReference>
<dbReference type="Gene3D" id="3.40.50.880">
    <property type="match status" value="1"/>
</dbReference>
<evidence type="ECO:0000313" key="1">
    <source>
        <dbReference type="EMBL" id="EOL42225.1"/>
    </source>
</evidence>
<dbReference type="eggNOG" id="COG2071">
    <property type="taxonomic scope" value="Bacteria"/>
</dbReference>
<proteinExistence type="predicted"/>
<organism evidence="1 2">
    <name type="scientific">Enterococcus phoeniculicola ATCC BAA-412</name>
    <dbReference type="NCBI Taxonomy" id="1158610"/>
    <lineage>
        <taxon>Bacteria</taxon>
        <taxon>Bacillati</taxon>
        <taxon>Bacillota</taxon>
        <taxon>Bacilli</taxon>
        <taxon>Lactobacillales</taxon>
        <taxon>Enterococcaceae</taxon>
        <taxon>Enterococcus</taxon>
    </lineage>
</organism>
<keyword evidence="2" id="KW-1185">Reference proteome</keyword>
<comment type="caution">
    <text evidence="1">The sequence shown here is derived from an EMBL/GenBank/DDBJ whole genome shotgun (WGS) entry which is preliminary data.</text>
</comment>
<dbReference type="Proteomes" id="UP000013785">
    <property type="component" value="Unassembled WGS sequence"/>
</dbReference>
<keyword evidence="1" id="KW-0808">Transferase</keyword>
<dbReference type="Pfam" id="PF07722">
    <property type="entry name" value="Peptidase_C26"/>
    <property type="match status" value="1"/>
</dbReference>
<gene>
    <name evidence="1" type="ORF">UC3_02576</name>
</gene>